<dbReference type="EMBL" id="CAJNON010000035">
    <property type="protein sequence ID" value="CAF0835677.1"/>
    <property type="molecule type" value="Genomic_DNA"/>
</dbReference>
<gene>
    <name evidence="4" type="ORF">IZO911_LOCUS43672</name>
    <name evidence="3" type="ORF">VCS650_LOCUS5851</name>
</gene>
<keyword evidence="1" id="KW-0547">Nucleotide-binding</keyword>
<evidence type="ECO:0000256" key="1">
    <source>
        <dbReference type="ARBA" id="ARBA00022741"/>
    </source>
</evidence>
<keyword evidence="2" id="KW-0067">ATP-binding</keyword>
<dbReference type="PANTHER" id="PTHR23077:SF171">
    <property type="entry name" value="NUCLEAR VALOSIN-CONTAINING PROTEIN-LIKE"/>
    <property type="match status" value="1"/>
</dbReference>
<dbReference type="GO" id="GO:0034098">
    <property type="term" value="C:VCP-NPL4-UFD1 AAA ATPase complex"/>
    <property type="evidence" value="ECO:0007669"/>
    <property type="project" value="TreeGrafter"/>
</dbReference>
<dbReference type="InterPro" id="IPR050168">
    <property type="entry name" value="AAA_ATPase_domain"/>
</dbReference>
<sequence>MAILKAALRKSPVAKDVDMNLLASQTNGFTDANLTEICQRASKLAIREQVLKKNKCEEEQQHTRQIAMESDKPDPVLEIRHDHFQEAIQFLLNHPYNI</sequence>
<dbReference type="Proteomes" id="UP000663860">
    <property type="component" value="Unassembled WGS sequence"/>
</dbReference>
<comment type="caution">
    <text evidence="4">The sequence shown here is derived from an EMBL/GenBank/DDBJ whole genome shotgun (WGS) entry which is preliminary data.</text>
</comment>
<protein>
    <recommendedName>
        <fullName evidence="6">AAA ATPase AAA+ lid domain-containing protein</fullName>
    </recommendedName>
</protein>
<dbReference type="GO" id="GO:0030970">
    <property type="term" value="P:retrograde protein transport, ER to cytosol"/>
    <property type="evidence" value="ECO:0007669"/>
    <property type="project" value="TreeGrafter"/>
</dbReference>
<accession>A0A815RBU7</accession>
<dbReference type="AlphaFoldDB" id="A0A815RBU7"/>
<evidence type="ECO:0000313" key="5">
    <source>
        <dbReference type="Proteomes" id="UP000663860"/>
    </source>
</evidence>
<dbReference type="Proteomes" id="UP000663891">
    <property type="component" value="Unassembled WGS sequence"/>
</dbReference>
<dbReference type="Gene3D" id="6.10.20.150">
    <property type="match status" value="1"/>
</dbReference>
<evidence type="ECO:0000313" key="4">
    <source>
        <dbReference type="EMBL" id="CAF1474922.1"/>
    </source>
</evidence>
<name>A0A815RBU7_9BILA</name>
<reference evidence="4" key="1">
    <citation type="submission" date="2021-02" db="EMBL/GenBank/DDBJ databases">
        <authorList>
            <person name="Nowell W R."/>
        </authorList>
    </citation>
    <scope>NUCLEOTIDE SEQUENCE</scope>
</reference>
<dbReference type="PANTHER" id="PTHR23077">
    <property type="entry name" value="AAA-FAMILY ATPASE"/>
    <property type="match status" value="1"/>
</dbReference>
<evidence type="ECO:0000256" key="2">
    <source>
        <dbReference type="ARBA" id="ARBA00022840"/>
    </source>
</evidence>
<dbReference type="GO" id="GO:0005634">
    <property type="term" value="C:nucleus"/>
    <property type="evidence" value="ECO:0007669"/>
    <property type="project" value="TreeGrafter"/>
</dbReference>
<dbReference type="GO" id="GO:0097352">
    <property type="term" value="P:autophagosome maturation"/>
    <property type="evidence" value="ECO:0007669"/>
    <property type="project" value="TreeGrafter"/>
</dbReference>
<evidence type="ECO:0008006" key="6">
    <source>
        <dbReference type="Google" id="ProtNLM"/>
    </source>
</evidence>
<dbReference type="GO" id="GO:0005524">
    <property type="term" value="F:ATP binding"/>
    <property type="evidence" value="ECO:0007669"/>
    <property type="project" value="UniProtKB-KW"/>
</dbReference>
<organism evidence="4 5">
    <name type="scientific">Adineta steineri</name>
    <dbReference type="NCBI Taxonomy" id="433720"/>
    <lineage>
        <taxon>Eukaryota</taxon>
        <taxon>Metazoa</taxon>
        <taxon>Spiralia</taxon>
        <taxon>Gnathifera</taxon>
        <taxon>Rotifera</taxon>
        <taxon>Eurotatoria</taxon>
        <taxon>Bdelloidea</taxon>
        <taxon>Adinetida</taxon>
        <taxon>Adinetidae</taxon>
        <taxon>Adineta</taxon>
    </lineage>
</organism>
<dbReference type="GO" id="GO:0016887">
    <property type="term" value="F:ATP hydrolysis activity"/>
    <property type="evidence" value="ECO:0007669"/>
    <property type="project" value="TreeGrafter"/>
</dbReference>
<dbReference type="GO" id="GO:0051228">
    <property type="term" value="P:mitotic spindle disassembly"/>
    <property type="evidence" value="ECO:0007669"/>
    <property type="project" value="TreeGrafter"/>
</dbReference>
<proteinExistence type="predicted"/>
<evidence type="ECO:0000313" key="3">
    <source>
        <dbReference type="EMBL" id="CAF0835677.1"/>
    </source>
</evidence>
<dbReference type="GO" id="GO:0005829">
    <property type="term" value="C:cytosol"/>
    <property type="evidence" value="ECO:0007669"/>
    <property type="project" value="TreeGrafter"/>
</dbReference>
<dbReference type="EMBL" id="CAJNOE010002247">
    <property type="protein sequence ID" value="CAF1474922.1"/>
    <property type="molecule type" value="Genomic_DNA"/>
</dbReference>
<dbReference type="GO" id="GO:0031593">
    <property type="term" value="F:polyubiquitin modification-dependent protein binding"/>
    <property type="evidence" value="ECO:0007669"/>
    <property type="project" value="TreeGrafter"/>
</dbReference>
<dbReference type="OrthoDB" id="27435at2759"/>